<feature type="region of interest" description="Disordered" evidence="1">
    <location>
        <begin position="148"/>
        <end position="181"/>
    </location>
</feature>
<dbReference type="Proteomes" id="UP000268350">
    <property type="component" value="Unassembled WGS sequence"/>
</dbReference>
<evidence type="ECO:0000256" key="2">
    <source>
        <dbReference type="SAM" id="Phobius"/>
    </source>
</evidence>
<feature type="transmembrane region" description="Helical" evidence="2">
    <location>
        <begin position="48"/>
        <end position="70"/>
    </location>
</feature>
<evidence type="ECO:0000313" key="4">
    <source>
        <dbReference type="Proteomes" id="UP000268350"/>
    </source>
</evidence>
<keyword evidence="2" id="KW-0472">Membrane</keyword>
<dbReference type="EMBL" id="OUUW01002826">
    <property type="protein sequence ID" value="SPP90216.1"/>
    <property type="molecule type" value="Genomic_DNA"/>
</dbReference>
<dbReference type="AlphaFoldDB" id="A0A3B0KWC9"/>
<accession>A0A3B0KWC9</accession>
<gene>
    <name evidence="3" type="ORF">DGUA_6G021331</name>
</gene>
<evidence type="ECO:0000313" key="3">
    <source>
        <dbReference type="EMBL" id="SPP90216.1"/>
    </source>
</evidence>
<keyword evidence="2" id="KW-0812">Transmembrane</keyword>
<sequence length="181" mass="19754">MSNCTVEHCFVFWIQVTFYRDCQVPDTSSIQLDTVLVIKVHTLGLTQLISLTMGMLNAVMILWCAMLMVAQPGKGQGQGQGQGTWGMLSDDDHAKVKDTGSWMSEETDGTTMAMPTGSPDEDYNIFGVTEAAPKGRLTALKDELETFGDEPKEVIGKEGTAPVLTCPVRQEPHGNRKGDQI</sequence>
<name>A0A3B0KWC9_DROGU</name>
<feature type="compositionally biased region" description="Basic and acidic residues" evidence="1">
    <location>
        <begin position="170"/>
        <end position="181"/>
    </location>
</feature>
<proteinExistence type="predicted"/>
<keyword evidence="2" id="KW-1133">Transmembrane helix</keyword>
<protein>
    <submittedName>
        <fullName evidence="3">Uncharacterized protein</fullName>
    </submittedName>
</protein>
<organism evidence="3 4">
    <name type="scientific">Drosophila guanche</name>
    <name type="common">Fruit fly</name>
    <dbReference type="NCBI Taxonomy" id="7266"/>
    <lineage>
        <taxon>Eukaryota</taxon>
        <taxon>Metazoa</taxon>
        <taxon>Ecdysozoa</taxon>
        <taxon>Arthropoda</taxon>
        <taxon>Hexapoda</taxon>
        <taxon>Insecta</taxon>
        <taxon>Pterygota</taxon>
        <taxon>Neoptera</taxon>
        <taxon>Endopterygota</taxon>
        <taxon>Diptera</taxon>
        <taxon>Brachycera</taxon>
        <taxon>Muscomorpha</taxon>
        <taxon>Ephydroidea</taxon>
        <taxon>Drosophilidae</taxon>
        <taxon>Drosophila</taxon>
        <taxon>Sophophora</taxon>
    </lineage>
</organism>
<keyword evidence="4" id="KW-1185">Reference proteome</keyword>
<evidence type="ECO:0000256" key="1">
    <source>
        <dbReference type="SAM" id="MobiDB-lite"/>
    </source>
</evidence>
<reference evidence="4" key="1">
    <citation type="submission" date="2018-01" db="EMBL/GenBank/DDBJ databases">
        <authorList>
            <person name="Alioto T."/>
            <person name="Alioto T."/>
        </authorList>
    </citation>
    <scope>NUCLEOTIDE SEQUENCE [LARGE SCALE GENOMIC DNA]</scope>
</reference>